<reference evidence="3 4" key="2">
    <citation type="journal article" date="2011" name="Stand. Genomic Sci.">
        <title>Complete genome sequence of Paludibacter propionicigenes type strain (WB4).</title>
        <authorList>
            <person name="Gronow S."/>
            <person name="Munk C."/>
            <person name="Lapidus A."/>
            <person name="Nolan M."/>
            <person name="Lucas S."/>
            <person name="Hammon N."/>
            <person name="Deshpande S."/>
            <person name="Cheng J.F."/>
            <person name="Tapia R."/>
            <person name="Han C."/>
            <person name="Goodwin L."/>
            <person name="Pitluck S."/>
            <person name="Liolios K."/>
            <person name="Ivanova N."/>
            <person name="Mavromatis K."/>
            <person name="Mikhailova N."/>
            <person name="Pati A."/>
            <person name="Chen A."/>
            <person name="Palaniappan K."/>
            <person name="Land M."/>
            <person name="Hauser L."/>
            <person name="Chang Y.J."/>
            <person name="Jeffries C.D."/>
            <person name="Brambilla E."/>
            <person name="Rohde M."/>
            <person name="Goker M."/>
            <person name="Detter J.C."/>
            <person name="Woyke T."/>
            <person name="Bristow J."/>
            <person name="Eisen J.A."/>
            <person name="Markowitz V."/>
            <person name="Hugenholtz P."/>
            <person name="Kyrpides N.C."/>
            <person name="Klenk H.P."/>
        </authorList>
    </citation>
    <scope>NUCLEOTIDE SEQUENCE [LARGE SCALE GENOMIC DNA]</scope>
    <source>
        <strain evidence="4">DSM 17365 / JCM 13257 / WB4</strain>
    </source>
</reference>
<accession>E4T190</accession>
<dbReference type="Proteomes" id="UP000008718">
    <property type="component" value="Chromosome"/>
</dbReference>
<dbReference type="RefSeq" id="WP_013443840.1">
    <property type="nucleotide sequence ID" value="NC_014734.1"/>
</dbReference>
<keyword evidence="4" id="KW-1185">Reference proteome</keyword>
<dbReference type="HOGENOM" id="CLU_545978_0_0_10"/>
<dbReference type="eggNOG" id="COG3659">
    <property type="taxonomic scope" value="Bacteria"/>
</dbReference>
<protein>
    <submittedName>
        <fullName evidence="3">Carbohydrate-selective porin OprB</fullName>
    </submittedName>
</protein>
<gene>
    <name evidence="3" type="ordered locus">Palpr_0309</name>
</gene>
<dbReference type="Pfam" id="PF04966">
    <property type="entry name" value="OprB"/>
    <property type="match status" value="1"/>
</dbReference>
<organism evidence="3 4">
    <name type="scientific">Paludibacter propionicigenes (strain DSM 17365 / JCM 13257 / WB4)</name>
    <dbReference type="NCBI Taxonomy" id="694427"/>
    <lineage>
        <taxon>Bacteria</taxon>
        <taxon>Pseudomonadati</taxon>
        <taxon>Bacteroidota</taxon>
        <taxon>Bacteroidia</taxon>
        <taxon>Bacteroidales</taxon>
        <taxon>Paludibacteraceae</taxon>
        <taxon>Paludibacter</taxon>
    </lineage>
</organism>
<proteinExistence type="inferred from homology"/>
<evidence type="ECO:0000313" key="3">
    <source>
        <dbReference type="EMBL" id="ADQ78471.1"/>
    </source>
</evidence>
<reference key="1">
    <citation type="submission" date="2010-11" db="EMBL/GenBank/DDBJ databases">
        <title>The complete genome of Paludibacter propionicigenes DSM 17365.</title>
        <authorList>
            <consortium name="US DOE Joint Genome Institute (JGI-PGF)"/>
            <person name="Lucas S."/>
            <person name="Copeland A."/>
            <person name="Lapidus A."/>
            <person name="Bruce D."/>
            <person name="Goodwin L."/>
            <person name="Pitluck S."/>
            <person name="Kyrpides N."/>
            <person name="Mavromatis K."/>
            <person name="Ivanova N."/>
            <person name="Munk A.C."/>
            <person name="Brettin T."/>
            <person name="Detter J.C."/>
            <person name="Han C."/>
            <person name="Tapia R."/>
            <person name="Land M."/>
            <person name="Hauser L."/>
            <person name="Markowitz V."/>
            <person name="Cheng J.-F."/>
            <person name="Hugenholtz P."/>
            <person name="Woyke T."/>
            <person name="Wu D."/>
            <person name="Gronow S."/>
            <person name="Wellnitz S."/>
            <person name="Brambilla E."/>
            <person name="Klenk H.-P."/>
            <person name="Eisen J.A."/>
        </authorList>
    </citation>
    <scope>NUCLEOTIDE SEQUENCE</scope>
    <source>
        <strain>WB4</strain>
    </source>
</reference>
<evidence type="ECO:0000313" key="4">
    <source>
        <dbReference type="Proteomes" id="UP000008718"/>
    </source>
</evidence>
<evidence type="ECO:0000256" key="1">
    <source>
        <dbReference type="ARBA" id="ARBA00008769"/>
    </source>
</evidence>
<evidence type="ECO:0000256" key="2">
    <source>
        <dbReference type="RuleBase" id="RU363072"/>
    </source>
</evidence>
<feature type="signal peptide" evidence="2">
    <location>
        <begin position="1"/>
        <end position="21"/>
    </location>
</feature>
<name>E4T190_PALPW</name>
<keyword evidence="2" id="KW-0732">Signal</keyword>
<dbReference type="GO" id="GO:0015288">
    <property type="term" value="F:porin activity"/>
    <property type="evidence" value="ECO:0007669"/>
    <property type="project" value="InterPro"/>
</dbReference>
<dbReference type="GO" id="GO:0008643">
    <property type="term" value="P:carbohydrate transport"/>
    <property type="evidence" value="ECO:0007669"/>
    <property type="project" value="InterPro"/>
</dbReference>
<dbReference type="InterPro" id="IPR038673">
    <property type="entry name" value="OprB_sf"/>
</dbReference>
<feature type="chain" id="PRO_5007230897" evidence="2">
    <location>
        <begin position="22"/>
        <end position="437"/>
    </location>
</feature>
<dbReference type="KEGG" id="ppn:Palpr_0309"/>
<dbReference type="AlphaFoldDB" id="E4T190"/>
<dbReference type="Gene3D" id="2.40.160.180">
    <property type="entry name" value="Carbohydrate-selective porin OprB"/>
    <property type="match status" value="1"/>
</dbReference>
<dbReference type="InterPro" id="IPR007049">
    <property type="entry name" value="Carb-sel_porin_OprB"/>
</dbReference>
<comment type="similarity">
    <text evidence="1 2">Belongs to the OprB family.</text>
</comment>
<dbReference type="OrthoDB" id="5755240at2"/>
<dbReference type="GO" id="GO:0016020">
    <property type="term" value="C:membrane"/>
    <property type="evidence" value="ECO:0007669"/>
    <property type="project" value="InterPro"/>
</dbReference>
<dbReference type="EMBL" id="CP002345">
    <property type="protein sequence ID" value="ADQ78471.1"/>
    <property type="molecule type" value="Genomic_DNA"/>
</dbReference>
<dbReference type="STRING" id="694427.Palpr_0309"/>
<sequence length="437" mass="47966">MKFKFTLIILSLITFRLAAQQADTLKTENVSIHAQTTIINQNKTSFAAKYSGDNSLTTDAENQTSLTSTLYLGARLWKGASAFINPEIAGGSGLSGALGIAAATNGETFRIGDPAPKIYMARMFFTQTFALSNETTFQASDLNQLAGKLPTSYISLTLGKISISDFFDDNKFSHDPRTQFMSWGLMSNGAWDYPANTRGYTPSAVLEYVTPNNELRYAFSLIPKTANGSVMNWNVSKAGSHTLEYTHRYKIANQDGAVRLLGFFTTGNMGNYRQSIAQNPVNPTIQSVEKYGNTKYGFGINAEQNITNDLGCFFKASWNDGNNETWVFTEIDRSASAGLSMTGDRWKRKNDNVGLAVVVSGISKAHQDYLQAGGRGFMLGDGNLNYGLEQLAEIYYSFALTPAMSLSGTYQLVLNPGYNKDRQGPVNVFSARLHIRI</sequence>